<dbReference type="PANTHER" id="PTHR33392">
    <property type="entry name" value="POLYISOPRENYL-TEICHOIC ACID--PEPTIDOGLYCAN TEICHOIC ACID TRANSFERASE TAGU"/>
    <property type="match status" value="1"/>
</dbReference>
<dbReference type="STRING" id="640635.SAMN04489806_0748"/>
<keyword evidence="3" id="KW-0472">Membrane</keyword>
<keyword evidence="3" id="KW-0812">Transmembrane</keyword>
<accession>A0A1H4JMA4</accession>
<comment type="similarity">
    <text evidence="1">Belongs to the LytR/CpsA/Psr (LCP) family.</text>
</comment>
<feature type="domain" description="Cell envelope-related transcriptional attenuator" evidence="4">
    <location>
        <begin position="112"/>
        <end position="268"/>
    </location>
</feature>
<gene>
    <name evidence="5" type="ORF">SAMN04489806_0748</name>
</gene>
<evidence type="ECO:0000256" key="2">
    <source>
        <dbReference type="SAM" id="MobiDB-lite"/>
    </source>
</evidence>
<evidence type="ECO:0000313" key="5">
    <source>
        <dbReference type="EMBL" id="SEB46828.1"/>
    </source>
</evidence>
<dbReference type="PANTHER" id="PTHR33392:SF6">
    <property type="entry name" value="POLYISOPRENYL-TEICHOIC ACID--PEPTIDOGLYCAN TEICHOIC ACID TRANSFERASE TAGU"/>
    <property type="match status" value="1"/>
</dbReference>
<dbReference type="Proteomes" id="UP000199183">
    <property type="component" value="Unassembled WGS sequence"/>
</dbReference>
<dbReference type="InterPro" id="IPR050922">
    <property type="entry name" value="LytR/CpsA/Psr_CW_biosynth"/>
</dbReference>
<name>A0A1H4JMA4_9MICO</name>
<evidence type="ECO:0000256" key="1">
    <source>
        <dbReference type="ARBA" id="ARBA00006068"/>
    </source>
</evidence>
<protein>
    <submittedName>
        <fullName evidence="5">Cell envelope-related function transcriptional attenuator common domain-containing protein</fullName>
    </submittedName>
</protein>
<feature type="compositionally biased region" description="Low complexity" evidence="2">
    <location>
        <begin position="378"/>
        <end position="388"/>
    </location>
</feature>
<dbReference type="Gene3D" id="3.40.630.190">
    <property type="entry name" value="LCP protein"/>
    <property type="match status" value="1"/>
</dbReference>
<dbReference type="OrthoDB" id="9782542at2"/>
<evidence type="ECO:0000256" key="3">
    <source>
        <dbReference type="SAM" id="Phobius"/>
    </source>
</evidence>
<dbReference type="NCBIfam" id="TIGR00350">
    <property type="entry name" value="lytR_cpsA_psr"/>
    <property type="match status" value="1"/>
</dbReference>
<dbReference type="InterPro" id="IPR004474">
    <property type="entry name" value="LytR_CpsA_psr"/>
</dbReference>
<organism evidence="5 6">
    <name type="scientific">Paramicrobacterium humi</name>
    <dbReference type="NCBI Taxonomy" id="640635"/>
    <lineage>
        <taxon>Bacteria</taxon>
        <taxon>Bacillati</taxon>
        <taxon>Actinomycetota</taxon>
        <taxon>Actinomycetes</taxon>
        <taxon>Micrococcales</taxon>
        <taxon>Microbacteriaceae</taxon>
        <taxon>Paramicrobacterium</taxon>
    </lineage>
</organism>
<dbReference type="RefSeq" id="WP_091179961.1">
    <property type="nucleotide sequence ID" value="NZ_FNRY01000001.1"/>
</dbReference>
<dbReference type="AlphaFoldDB" id="A0A1H4JMA4"/>
<keyword evidence="3" id="KW-1133">Transmembrane helix</keyword>
<reference evidence="5 6" key="1">
    <citation type="submission" date="2016-10" db="EMBL/GenBank/DDBJ databases">
        <authorList>
            <person name="de Groot N.N."/>
        </authorList>
    </citation>
    <scope>NUCLEOTIDE SEQUENCE [LARGE SCALE GENOMIC DNA]</scope>
    <source>
        <strain evidence="5 6">DSM 21799</strain>
    </source>
</reference>
<feature type="region of interest" description="Disordered" evidence="2">
    <location>
        <begin position="358"/>
        <end position="412"/>
    </location>
</feature>
<feature type="transmembrane region" description="Helical" evidence="3">
    <location>
        <begin position="25"/>
        <end position="52"/>
    </location>
</feature>
<dbReference type="EMBL" id="FNRY01000001">
    <property type="protein sequence ID" value="SEB46828.1"/>
    <property type="molecule type" value="Genomic_DNA"/>
</dbReference>
<keyword evidence="6" id="KW-1185">Reference proteome</keyword>
<dbReference type="Pfam" id="PF03816">
    <property type="entry name" value="LytR_cpsA_psr"/>
    <property type="match status" value="1"/>
</dbReference>
<sequence>MGRDAAKDRSIAVVRHGRQRRRGAVSAAVSGIAIALAVVLVSTAGVAAWAIYDVLHSFKPTITLVGPGGTTAPPVPDVNAIEGGFNMLLVGSDTRQGQGGRYGDASQIQGQRNDVTILVHVSEDHSNAVVISIPRDTFVPIPACTDQKGVTHSPRSSAKINESLEIGGLACTWSTVSQLTGLTIHFAAAVTFEGVTAMADAVGGVDVCLADPIVDPKTDLNLPAGNVTLNGREAAQFLRTRHGVGDGSDIGRISNQQVYMSALMRKLQSSETLSSPVTLYSIAKVAAKNVTLSDGLDNLNTMVSIALALKDVPAGNFALVQYPVADVADGVVPITDAARTLMDAVKADKGLVLTGGSGYYGSKPQSPSPENSAPPETPSTATPGATEASKVELPRSVTGQTVDEVRCSNGNG</sequence>
<evidence type="ECO:0000313" key="6">
    <source>
        <dbReference type="Proteomes" id="UP000199183"/>
    </source>
</evidence>
<evidence type="ECO:0000259" key="4">
    <source>
        <dbReference type="Pfam" id="PF03816"/>
    </source>
</evidence>
<proteinExistence type="inferred from homology"/>